<dbReference type="Gene3D" id="1.10.150.380">
    <property type="entry name" value="GatB domain, N-terminal subdomain"/>
    <property type="match status" value="1"/>
</dbReference>
<dbReference type="InterPro" id="IPR003789">
    <property type="entry name" value="Asn/Gln_tRNA_amidoTrase-B-like"/>
</dbReference>
<dbReference type="InterPro" id="IPR017959">
    <property type="entry name" value="Asn/Gln-tRNA_amidoTrfase_suB/E"/>
</dbReference>
<evidence type="ECO:0000313" key="14">
    <source>
        <dbReference type="Proteomes" id="UP000034292"/>
    </source>
</evidence>
<evidence type="ECO:0000256" key="1">
    <source>
        <dbReference type="ARBA" id="ARBA00005306"/>
    </source>
</evidence>
<evidence type="ECO:0000256" key="5">
    <source>
        <dbReference type="ARBA" id="ARBA00022840"/>
    </source>
</evidence>
<evidence type="ECO:0000259" key="12">
    <source>
        <dbReference type="SMART" id="SM00845"/>
    </source>
</evidence>
<dbReference type="InterPro" id="IPR006075">
    <property type="entry name" value="Asn/Gln-tRNA_Trfase_suB/E_cat"/>
</dbReference>
<evidence type="ECO:0000256" key="6">
    <source>
        <dbReference type="ARBA" id="ARBA00022917"/>
    </source>
</evidence>
<organism evidence="13 14">
    <name type="scientific">Candidatus Curtissbacteria bacterium GW2011_GWA1_40_9</name>
    <dbReference type="NCBI Taxonomy" id="1618408"/>
    <lineage>
        <taxon>Bacteria</taxon>
        <taxon>Candidatus Curtissiibacteriota</taxon>
    </lineage>
</organism>
<dbReference type="GO" id="GO:0070681">
    <property type="term" value="P:glutaminyl-tRNAGln biosynthesis via transamidation"/>
    <property type="evidence" value="ECO:0007669"/>
    <property type="project" value="TreeGrafter"/>
</dbReference>
<evidence type="ECO:0000256" key="3">
    <source>
        <dbReference type="ARBA" id="ARBA00022598"/>
    </source>
</evidence>
<dbReference type="Gene3D" id="1.10.10.410">
    <property type="match status" value="1"/>
</dbReference>
<comment type="function">
    <text evidence="7 10">Allows the formation of correctly charged Asn-tRNA(Asn) or Gln-tRNA(Gln) through the transamidation of misacylated Asp-tRNA(Asn) or Glu-tRNA(Gln) in organisms which lack either or both of asparaginyl-tRNA or glutaminyl-tRNA synthetases. The reaction takes place in the presence of glutamine and ATP through an activated phospho-Asp-tRNA(Asn) or phospho-Glu-tRNA(Gln).</text>
</comment>
<evidence type="ECO:0000256" key="11">
    <source>
        <dbReference type="SAM" id="MobiDB-lite"/>
    </source>
</evidence>
<proteinExistence type="inferred from homology"/>
<dbReference type="AlphaFoldDB" id="A0A0G0WRY7"/>
<dbReference type="GO" id="GO:0050566">
    <property type="term" value="F:asparaginyl-tRNA synthase (glutamine-hydrolyzing) activity"/>
    <property type="evidence" value="ECO:0007669"/>
    <property type="project" value="RHEA"/>
</dbReference>
<dbReference type="PANTHER" id="PTHR11659">
    <property type="entry name" value="GLUTAMYL-TRNA GLN AMIDOTRANSFERASE SUBUNIT B MITOCHONDRIAL AND PROKARYOTIC PET112-RELATED"/>
    <property type="match status" value="1"/>
</dbReference>
<dbReference type="InterPro" id="IPR018027">
    <property type="entry name" value="Asn/Gln_amidotransferase"/>
</dbReference>
<evidence type="ECO:0000256" key="7">
    <source>
        <dbReference type="ARBA" id="ARBA00024799"/>
    </source>
</evidence>
<feature type="domain" description="Asn/Gln amidotransferase" evidence="12">
    <location>
        <begin position="336"/>
        <end position="446"/>
    </location>
</feature>
<dbReference type="SUPFAM" id="SSF55931">
    <property type="entry name" value="Glutamine synthetase/guanido kinase"/>
    <property type="match status" value="1"/>
</dbReference>
<dbReference type="Pfam" id="PF02934">
    <property type="entry name" value="GatB_N"/>
    <property type="match status" value="1"/>
</dbReference>
<dbReference type="PATRIC" id="fig|1618408.3.peg.213"/>
<dbReference type="EC" id="6.3.5.-" evidence="10"/>
<keyword evidence="4 10" id="KW-0547">Nucleotide-binding</keyword>
<dbReference type="InterPro" id="IPR014746">
    <property type="entry name" value="Gln_synth/guanido_kin_cat_dom"/>
</dbReference>
<comment type="caution">
    <text evidence="13">The sequence shown here is derived from an EMBL/GenBank/DDBJ whole genome shotgun (WGS) entry which is preliminary data.</text>
</comment>
<dbReference type="STRING" id="1618408.UU23_C0003G0025"/>
<name>A0A0G0WRY7_9BACT</name>
<comment type="similarity">
    <text evidence="1 10">Belongs to the GatB/GatE family. GatB subfamily.</text>
</comment>
<feature type="region of interest" description="Disordered" evidence="11">
    <location>
        <begin position="250"/>
        <end position="274"/>
    </location>
</feature>
<evidence type="ECO:0000256" key="10">
    <source>
        <dbReference type="HAMAP-Rule" id="MF_00121"/>
    </source>
</evidence>
<dbReference type="InterPro" id="IPR023168">
    <property type="entry name" value="GatB_Yqey_C_2"/>
</dbReference>
<sequence length="449" mass="50806">MNDKRLATSEFEAVIGLEVHVELYTKSKMFCSCSADYFGKEPNTHVCPVCLGLPGALPAPNKQAIKWCVAIGLALNCQIPTFSKFDRKNYFYPDLPKGYQISQYDQPFCVNGHVILSNGKKIRITRAHMEEDTAKLTHAKVDGKNVSLIDFNRSGVPLVEIVTEPDFESAQEVVEYLKLLQQTVRYLGVSEADMEKGDMRLEPNISLKRKGGKDLPKYKVEVKNINSFKFVERAIAFEIKRQGDLLERGQVPRQETRGWNEQKQETTSQRSKEEAHDYRYFPEPDIPPIRWSQTQIGVIKKSLPELPQVKLARFRSAYGLSFYDAKILTREKPTADYFEKAVLAGKKHGVLAKQVANLIINKKPDIITVPPVELVQNLIAQTTTRGISDETSNKIAQEIIDENPTVVKDYKEGKTNAIQVLIGKVMQKNQGKAEPRKVKEILEKLLGAR</sequence>
<keyword evidence="13" id="KW-0808">Transferase</keyword>
<dbReference type="InterPro" id="IPR004413">
    <property type="entry name" value="GatB"/>
</dbReference>
<comment type="catalytic activity">
    <reaction evidence="9 10">
        <text>L-glutamyl-tRNA(Gln) + L-glutamine + ATP + H2O = L-glutaminyl-tRNA(Gln) + L-glutamate + ADP + phosphate + H(+)</text>
        <dbReference type="Rhea" id="RHEA:17521"/>
        <dbReference type="Rhea" id="RHEA-COMP:9681"/>
        <dbReference type="Rhea" id="RHEA-COMP:9684"/>
        <dbReference type="ChEBI" id="CHEBI:15377"/>
        <dbReference type="ChEBI" id="CHEBI:15378"/>
        <dbReference type="ChEBI" id="CHEBI:29985"/>
        <dbReference type="ChEBI" id="CHEBI:30616"/>
        <dbReference type="ChEBI" id="CHEBI:43474"/>
        <dbReference type="ChEBI" id="CHEBI:58359"/>
        <dbReference type="ChEBI" id="CHEBI:78520"/>
        <dbReference type="ChEBI" id="CHEBI:78521"/>
        <dbReference type="ChEBI" id="CHEBI:456216"/>
    </reaction>
</comment>
<keyword evidence="3 10" id="KW-0436">Ligase</keyword>
<feature type="compositionally biased region" description="Basic and acidic residues" evidence="11">
    <location>
        <begin position="254"/>
        <end position="274"/>
    </location>
</feature>
<reference evidence="13 14" key="1">
    <citation type="journal article" date="2015" name="Nature">
        <title>rRNA introns, odd ribosomes, and small enigmatic genomes across a large radiation of phyla.</title>
        <authorList>
            <person name="Brown C.T."/>
            <person name="Hug L.A."/>
            <person name="Thomas B.C."/>
            <person name="Sharon I."/>
            <person name="Castelle C.J."/>
            <person name="Singh A."/>
            <person name="Wilkins M.J."/>
            <person name="Williams K.H."/>
            <person name="Banfield J.F."/>
        </authorList>
    </citation>
    <scope>NUCLEOTIDE SEQUENCE [LARGE SCALE GENOMIC DNA]</scope>
</reference>
<accession>A0A0G0WRY7</accession>
<dbReference type="GO" id="GO:0050567">
    <property type="term" value="F:glutaminyl-tRNA synthase (glutamine-hydrolyzing) activity"/>
    <property type="evidence" value="ECO:0007669"/>
    <property type="project" value="UniProtKB-UniRule"/>
</dbReference>
<keyword evidence="5 10" id="KW-0067">ATP-binding</keyword>
<dbReference type="EMBL" id="LBZV01000003">
    <property type="protein sequence ID" value="KKR78127.1"/>
    <property type="molecule type" value="Genomic_DNA"/>
</dbReference>
<dbReference type="GO" id="GO:0005524">
    <property type="term" value="F:ATP binding"/>
    <property type="evidence" value="ECO:0007669"/>
    <property type="project" value="UniProtKB-KW"/>
</dbReference>
<dbReference type="SUPFAM" id="SSF89095">
    <property type="entry name" value="GatB/YqeY motif"/>
    <property type="match status" value="1"/>
</dbReference>
<dbReference type="PANTHER" id="PTHR11659:SF0">
    <property type="entry name" value="GLUTAMYL-TRNA(GLN) AMIDOTRANSFERASE SUBUNIT B, MITOCHONDRIAL"/>
    <property type="match status" value="1"/>
</dbReference>
<dbReference type="NCBIfam" id="NF004012">
    <property type="entry name" value="PRK05477.1-2"/>
    <property type="match status" value="1"/>
</dbReference>
<evidence type="ECO:0000256" key="4">
    <source>
        <dbReference type="ARBA" id="ARBA00022741"/>
    </source>
</evidence>
<dbReference type="InterPro" id="IPR017958">
    <property type="entry name" value="Gln-tRNA_amidoTrfase_suB_CS"/>
</dbReference>
<comment type="subunit">
    <text evidence="2 10">Heterotrimer of A, B and C subunits.</text>
</comment>
<dbReference type="NCBIfam" id="TIGR00133">
    <property type="entry name" value="gatB"/>
    <property type="match status" value="1"/>
</dbReference>
<dbReference type="Pfam" id="PF02637">
    <property type="entry name" value="GatB_Yqey"/>
    <property type="match status" value="1"/>
</dbReference>
<dbReference type="PROSITE" id="PS01234">
    <property type="entry name" value="GATB"/>
    <property type="match status" value="1"/>
</dbReference>
<dbReference type="HAMAP" id="MF_00121">
    <property type="entry name" value="GatB"/>
    <property type="match status" value="1"/>
</dbReference>
<evidence type="ECO:0000313" key="13">
    <source>
        <dbReference type="EMBL" id="KKR78127.1"/>
    </source>
</evidence>
<protein>
    <recommendedName>
        <fullName evidence="10">Aspartyl/glutamyl-tRNA(Asn/Gln) amidotransferase subunit B</fullName>
        <shortName evidence="10">Asp/Glu-ADT subunit B</shortName>
        <ecNumber evidence="10">6.3.5.-</ecNumber>
    </recommendedName>
</protein>
<gene>
    <name evidence="10" type="primary">gatB</name>
    <name evidence="13" type="ORF">UU23_C0003G0025</name>
</gene>
<evidence type="ECO:0000256" key="8">
    <source>
        <dbReference type="ARBA" id="ARBA00047380"/>
    </source>
</evidence>
<dbReference type="InterPro" id="IPR042114">
    <property type="entry name" value="GatB_C_1"/>
</dbReference>
<dbReference type="GO" id="GO:0016740">
    <property type="term" value="F:transferase activity"/>
    <property type="evidence" value="ECO:0007669"/>
    <property type="project" value="UniProtKB-KW"/>
</dbReference>
<dbReference type="SMART" id="SM00845">
    <property type="entry name" value="GatB_Yqey"/>
    <property type="match status" value="1"/>
</dbReference>
<comment type="catalytic activity">
    <reaction evidence="8 10">
        <text>L-aspartyl-tRNA(Asn) + L-glutamine + ATP + H2O = L-asparaginyl-tRNA(Asn) + L-glutamate + ADP + phosphate + 2 H(+)</text>
        <dbReference type="Rhea" id="RHEA:14513"/>
        <dbReference type="Rhea" id="RHEA-COMP:9674"/>
        <dbReference type="Rhea" id="RHEA-COMP:9677"/>
        <dbReference type="ChEBI" id="CHEBI:15377"/>
        <dbReference type="ChEBI" id="CHEBI:15378"/>
        <dbReference type="ChEBI" id="CHEBI:29985"/>
        <dbReference type="ChEBI" id="CHEBI:30616"/>
        <dbReference type="ChEBI" id="CHEBI:43474"/>
        <dbReference type="ChEBI" id="CHEBI:58359"/>
        <dbReference type="ChEBI" id="CHEBI:78515"/>
        <dbReference type="ChEBI" id="CHEBI:78516"/>
        <dbReference type="ChEBI" id="CHEBI:456216"/>
    </reaction>
</comment>
<keyword evidence="6 10" id="KW-0648">Protein biosynthesis</keyword>
<dbReference type="NCBIfam" id="NF004014">
    <property type="entry name" value="PRK05477.1-4"/>
    <property type="match status" value="1"/>
</dbReference>
<evidence type="ECO:0000256" key="2">
    <source>
        <dbReference type="ARBA" id="ARBA00011123"/>
    </source>
</evidence>
<dbReference type="Proteomes" id="UP000034292">
    <property type="component" value="Unassembled WGS sequence"/>
</dbReference>
<evidence type="ECO:0000256" key="9">
    <source>
        <dbReference type="ARBA" id="ARBA00047913"/>
    </source>
</evidence>
<dbReference type="GO" id="GO:0006412">
    <property type="term" value="P:translation"/>
    <property type="evidence" value="ECO:0007669"/>
    <property type="project" value="UniProtKB-UniRule"/>
</dbReference>